<feature type="domain" description="Ig-like" evidence="1">
    <location>
        <begin position="3"/>
        <end position="100"/>
    </location>
</feature>
<feature type="non-terminal residue" evidence="2">
    <location>
        <position position="100"/>
    </location>
</feature>
<protein>
    <submittedName>
        <fullName evidence="2">TMIG2 protein</fullName>
    </submittedName>
</protein>
<dbReference type="Proteomes" id="UP000658642">
    <property type="component" value="Unassembled WGS sequence"/>
</dbReference>
<gene>
    <name evidence="2" type="primary">Tmigd2</name>
    <name evidence="2" type="ORF">ATRCLA_R15777</name>
</gene>
<dbReference type="OrthoDB" id="10012075at2759"/>
<name>A0A852PRF3_9PASS</name>
<dbReference type="InterPro" id="IPR036179">
    <property type="entry name" value="Ig-like_dom_sf"/>
</dbReference>
<keyword evidence="3" id="KW-1185">Reference proteome</keyword>
<evidence type="ECO:0000313" key="3">
    <source>
        <dbReference type="Proteomes" id="UP000658642"/>
    </source>
</evidence>
<dbReference type="PROSITE" id="PS50835">
    <property type="entry name" value="IG_LIKE"/>
    <property type="match status" value="1"/>
</dbReference>
<accession>A0A852PRF3</accession>
<comment type="caution">
    <text evidence="2">The sequence shown here is derived from an EMBL/GenBank/DDBJ whole genome shotgun (WGS) entry which is preliminary data.</text>
</comment>
<dbReference type="Gene3D" id="2.60.40.10">
    <property type="entry name" value="Immunoglobulins"/>
    <property type="match status" value="1"/>
</dbReference>
<dbReference type="InterPro" id="IPR013783">
    <property type="entry name" value="Ig-like_fold"/>
</dbReference>
<organism evidence="2 3">
    <name type="scientific">Atrichornis clamosus</name>
    <dbReference type="NCBI Taxonomy" id="449594"/>
    <lineage>
        <taxon>Eukaryota</taxon>
        <taxon>Metazoa</taxon>
        <taxon>Chordata</taxon>
        <taxon>Craniata</taxon>
        <taxon>Vertebrata</taxon>
        <taxon>Euteleostomi</taxon>
        <taxon>Archelosauria</taxon>
        <taxon>Archosauria</taxon>
        <taxon>Dinosauria</taxon>
        <taxon>Saurischia</taxon>
        <taxon>Theropoda</taxon>
        <taxon>Coelurosauria</taxon>
        <taxon>Aves</taxon>
        <taxon>Neognathae</taxon>
        <taxon>Neoaves</taxon>
        <taxon>Telluraves</taxon>
        <taxon>Australaves</taxon>
        <taxon>Passeriformes</taxon>
        <taxon>Menuridae</taxon>
        <taxon>Atrichornis</taxon>
    </lineage>
</organism>
<dbReference type="InterPro" id="IPR007110">
    <property type="entry name" value="Ig-like_dom"/>
</dbReference>
<dbReference type="AlphaFoldDB" id="A0A852PRF3"/>
<evidence type="ECO:0000259" key="1">
    <source>
        <dbReference type="PROSITE" id="PS50835"/>
    </source>
</evidence>
<feature type="non-terminal residue" evidence="2">
    <location>
        <position position="1"/>
    </location>
</feature>
<dbReference type="SUPFAM" id="SSF48726">
    <property type="entry name" value="Immunoglobulin"/>
    <property type="match status" value="1"/>
</dbReference>
<sequence length="100" mass="10861">GTLRVIQDPGELQVTAGDKVALGCRVEVAEGWVQLRMEWVKDGGPGVLCAARLHLVTPTPLAPCAPWVQLAWQYPQATLSLLRAQGNDSGHYLCRVTLEI</sequence>
<evidence type="ECO:0000313" key="2">
    <source>
        <dbReference type="EMBL" id="NXY27123.1"/>
    </source>
</evidence>
<reference evidence="2" key="1">
    <citation type="submission" date="2020-02" db="EMBL/GenBank/DDBJ databases">
        <title>Bird 10,000 Genomes (B10K) Project - Family phase.</title>
        <authorList>
            <person name="Zhang G."/>
        </authorList>
    </citation>
    <scope>NUCLEOTIDE SEQUENCE</scope>
    <source>
        <strain evidence="2">B10K-DU-029-61</strain>
        <tissue evidence="2">Blood</tissue>
    </source>
</reference>
<dbReference type="EMBL" id="WBMZ01022169">
    <property type="protein sequence ID" value="NXY27123.1"/>
    <property type="molecule type" value="Genomic_DNA"/>
</dbReference>
<proteinExistence type="predicted"/>